<feature type="binding site" evidence="18">
    <location>
        <position position="147"/>
    </location>
    <ligand>
        <name>K(+)</name>
        <dbReference type="ChEBI" id="CHEBI:29103"/>
    </ligand>
</feature>
<dbReference type="PANTHER" id="PTHR12592">
    <property type="entry name" value="ATP-DEPENDENT (S)-NAD(P)H-HYDRATE DEHYDRATASE FAMILY MEMBER"/>
    <property type="match status" value="1"/>
</dbReference>
<accession>A0AAE9Z489</accession>
<comment type="catalytic activity">
    <reaction evidence="2 18 19">
        <text>(6R)-NADPHX = (6S)-NADPHX</text>
        <dbReference type="Rhea" id="RHEA:32227"/>
        <dbReference type="ChEBI" id="CHEBI:64076"/>
        <dbReference type="ChEBI" id="CHEBI:64077"/>
        <dbReference type="EC" id="5.1.99.6"/>
    </reaction>
</comment>
<keyword evidence="13" id="KW-0511">Multifunctional enzyme</keyword>
<keyword evidence="9 18" id="KW-0630">Potassium</keyword>
<comment type="caution">
    <text evidence="18">Lacks conserved residue(s) required for the propagation of feature annotation.</text>
</comment>
<evidence type="ECO:0000256" key="5">
    <source>
        <dbReference type="ARBA" id="ARBA00022723"/>
    </source>
</evidence>
<keyword evidence="6 17" id="KW-0547">Nucleotide-binding</keyword>
<feature type="binding site" evidence="17">
    <location>
        <position position="395"/>
    </location>
    <ligand>
        <name>(6S)-NADPHX</name>
        <dbReference type="ChEBI" id="CHEBI:64076"/>
    </ligand>
</feature>
<dbReference type="GO" id="GO:0052856">
    <property type="term" value="F:NAD(P)HX epimerase activity"/>
    <property type="evidence" value="ECO:0007669"/>
    <property type="project" value="UniProtKB-UniRule"/>
</dbReference>
<feature type="binding site" evidence="17">
    <location>
        <position position="460"/>
    </location>
    <ligand>
        <name>AMP</name>
        <dbReference type="ChEBI" id="CHEBI:456215"/>
    </ligand>
</feature>
<dbReference type="InterPro" id="IPR030677">
    <property type="entry name" value="Nnr"/>
</dbReference>
<keyword evidence="8 17" id="KW-0521">NADP</keyword>
<evidence type="ECO:0000256" key="2">
    <source>
        <dbReference type="ARBA" id="ARBA00000909"/>
    </source>
</evidence>
<dbReference type="GO" id="GO:0046496">
    <property type="term" value="P:nicotinamide nucleotide metabolic process"/>
    <property type="evidence" value="ECO:0007669"/>
    <property type="project" value="UniProtKB-UniRule"/>
</dbReference>
<evidence type="ECO:0000313" key="23">
    <source>
        <dbReference type="Proteomes" id="UP000032352"/>
    </source>
</evidence>
<keyword evidence="10 17" id="KW-0520">NAD</keyword>
<dbReference type="PROSITE" id="PS01050">
    <property type="entry name" value="YJEF_C_2"/>
    <property type="match status" value="1"/>
</dbReference>
<evidence type="ECO:0000256" key="1">
    <source>
        <dbReference type="ARBA" id="ARBA00000013"/>
    </source>
</evidence>
<feature type="binding site" evidence="17">
    <location>
        <position position="281"/>
    </location>
    <ligand>
        <name>(6S)-NADPHX</name>
        <dbReference type="ChEBI" id="CHEBI:64076"/>
    </ligand>
</feature>
<dbReference type="SUPFAM" id="SSF53613">
    <property type="entry name" value="Ribokinase-like"/>
    <property type="match status" value="1"/>
</dbReference>
<comment type="cofactor">
    <cofactor evidence="18 19">
        <name>K(+)</name>
        <dbReference type="ChEBI" id="CHEBI:29103"/>
    </cofactor>
    <text evidence="18 19">Binds 1 potassium ion per subunit.</text>
</comment>
<evidence type="ECO:0000256" key="14">
    <source>
        <dbReference type="ARBA" id="ARBA00025153"/>
    </source>
</evidence>
<evidence type="ECO:0000256" key="18">
    <source>
        <dbReference type="HAMAP-Rule" id="MF_01966"/>
    </source>
</evidence>
<feature type="binding site" evidence="18">
    <location>
        <begin position="151"/>
        <end position="157"/>
    </location>
    <ligand>
        <name>(6S)-NADPHX</name>
        <dbReference type="ChEBI" id="CHEBI:64076"/>
    </ligand>
</feature>
<dbReference type="CDD" id="cd01171">
    <property type="entry name" value="YXKO-related"/>
    <property type="match status" value="1"/>
</dbReference>
<dbReference type="GO" id="GO:0005524">
    <property type="term" value="F:ATP binding"/>
    <property type="evidence" value="ECO:0007669"/>
    <property type="project" value="UniProtKB-UniRule"/>
</dbReference>
<dbReference type="HAMAP" id="MF_01965">
    <property type="entry name" value="NADHX_dehydratase"/>
    <property type="match status" value="1"/>
</dbReference>
<evidence type="ECO:0000256" key="15">
    <source>
        <dbReference type="ARBA" id="ARBA00048238"/>
    </source>
</evidence>
<evidence type="ECO:0000256" key="13">
    <source>
        <dbReference type="ARBA" id="ARBA00023268"/>
    </source>
</evidence>
<dbReference type="PROSITE" id="PS51383">
    <property type="entry name" value="YJEF_C_3"/>
    <property type="match status" value="1"/>
</dbReference>
<dbReference type="PIRSF" id="PIRSF017184">
    <property type="entry name" value="Nnr"/>
    <property type="match status" value="1"/>
</dbReference>
<dbReference type="Gene3D" id="3.40.50.10260">
    <property type="entry name" value="YjeF N-terminal domain"/>
    <property type="match status" value="1"/>
</dbReference>
<evidence type="ECO:0000256" key="10">
    <source>
        <dbReference type="ARBA" id="ARBA00023027"/>
    </source>
</evidence>
<keyword evidence="12 17" id="KW-0456">Lyase</keyword>
<proteinExistence type="inferred from homology"/>
<reference evidence="22 23" key="1">
    <citation type="journal article" date="2015" name="Genome Announc.">
        <title>Draft Genome Sequences of Marine Isolates of Thalassomonas viridans and Thalassomonas actiniarum.</title>
        <authorList>
            <person name="Olonade I."/>
            <person name="van Zyl L.J."/>
            <person name="Trindade M."/>
        </authorList>
    </citation>
    <scope>NUCLEOTIDE SEQUENCE [LARGE SCALE GENOMIC DNA]</scope>
    <source>
        <strain evidence="22 23">XOM25</strain>
    </source>
</reference>
<comment type="catalytic activity">
    <reaction evidence="15 17 19">
        <text>(6S)-NADHX + ADP = AMP + phosphate + NADH + H(+)</text>
        <dbReference type="Rhea" id="RHEA:32223"/>
        <dbReference type="ChEBI" id="CHEBI:15378"/>
        <dbReference type="ChEBI" id="CHEBI:43474"/>
        <dbReference type="ChEBI" id="CHEBI:57945"/>
        <dbReference type="ChEBI" id="CHEBI:64074"/>
        <dbReference type="ChEBI" id="CHEBI:456215"/>
        <dbReference type="ChEBI" id="CHEBI:456216"/>
        <dbReference type="EC" id="4.2.1.136"/>
    </reaction>
</comment>
<comment type="catalytic activity">
    <reaction evidence="1 18 19">
        <text>(6R)-NADHX = (6S)-NADHX</text>
        <dbReference type="Rhea" id="RHEA:32215"/>
        <dbReference type="ChEBI" id="CHEBI:64074"/>
        <dbReference type="ChEBI" id="CHEBI:64075"/>
        <dbReference type="EC" id="5.1.99.6"/>
    </reaction>
</comment>
<evidence type="ECO:0000256" key="16">
    <source>
        <dbReference type="ARBA" id="ARBA00049209"/>
    </source>
</evidence>
<feature type="binding site" evidence="18">
    <location>
        <begin position="76"/>
        <end position="80"/>
    </location>
    <ligand>
        <name>(6S)-NADPHX</name>
        <dbReference type="ChEBI" id="CHEBI:64076"/>
    </ligand>
</feature>
<keyword evidence="11 18" id="KW-0413">Isomerase</keyword>
<dbReference type="InterPro" id="IPR000631">
    <property type="entry name" value="CARKD"/>
</dbReference>
<evidence type="ECO:0000256" key="7">
    <source>
        <dbReference type="ARBA" id="ARBA00022840"/>
    </source>
</evidence>
<feature type="binding site" evidence="18">
    <location>
        <position position="183"/>
    </location>
    <ligand>
        <name>K(+)</name>
        <dbReference type="ChEBI" id="CHEBI:29103"/>
    </ligand>
</feature>
<dbReference type="NCBIfam" id="TIGR00196">
    <property type="entry name" value="yjeF_cterm"/>
    <property type="match status" value="1"/>
</dbReference>
<gene>
    <name evidence="18" type="primary">nnrE</name>
    <name evidence="17" type="synonym">nnrD</name>
    <name evidence="22" type="ORF">SG34_027335</name>
</gene>
<dbReference type="InterPro" id="IPR017953">
    <property type="entry name" value="Carbohydrate_kinase_pred_CS"/>
</dbReference>
<evidence type="ECO:0000313" key="22">
    <source>
        <dbReference type="EMBL" id="WDE04973.1"/>
    </source>
</evidence>
<keyword evidence="5 18" id="KW-0479">Metal-binding</keyword>
<evidence type="ECO:0000256" key="17">
    <source>
        <dbReference type="HAMAP-Rule" id="MF_01965"/>
    </source>
</evidence>
<dbReference type="Pfam" id="PF01256">
    <property type="entry name" value="Carb_kinase"/>
    <property type="match status" value="1"/>
</dbReference>
<dbReference type="KEGG" id="tvd:SG34_027335"/>
<comment type="catalytic activity">
    <reaction evidence="16 17 19">
        <text>(6S)-NADPHX + ADP = AMP + phosphate + NADPH + H(+)</text>
        <dbReference type="Rhea" id="RHEA:32235"/>
        <dbReference type="ChEBI" id="CHEBI:15378"/>
        <dbReference type="ChEBI" id="CHEBI:43474"/>
        <dbReference type="ChEBI" id="CHEBI:57783"/>
        <dbReference type="ChEBI" id="CHEBI:64076"/>
        <dbReference type="ChEBI" id="CHEBI:456215"/>
        <dbReference type="ChEBI" id="CHEBI:456216"/>
        <dbReference type="EC" id="4.2.1.136"/>
    </reaction>
</comment>
<evidence type="ECO:0000256" key="19">
    <source>
        <dbReference type="PIRNR" id="PIRNR017184"/>
    </source>
</evidence>
<evidence type="ECO:0000256" key="12">
    <source>
        <dbReference type="ARBA" id="ARBA00023239"/>
    </source>
</evidence>
<feature type="binding site" evidence="18">
    <location>
        <position position="180"/>
    </location>
    <ligand>
        <name>(6S)-NADPHX</name>
        <dbReference type="ChEBI" id="CHEBI:64076"/>
    </ligand>
</feature>
<comment type="function">
    <text evidence="17">Catalyzes the dehydration of the S-form of NAD(P)HX at the expense of ADP, which is converted to AMP. Together with NAD(P)HX epimerase, which catalyzes the epimerization of the S- and R-forms, the enzyme allows the repair of both epimers of NAD(P)HX, a damaged form of NAD(P)H that is a result of enzymatic or heat-dependent hydration.</text>
</comment>
<feature type="domain" description="YjeF C-terminal" evidence="20">
    <location>
        <begin position="246"/>
        <end position="520"/>
    </location>
</feature>
<evidence type="ECO:0000256" key="4">
    <source>
        <dbReference type="ARBA" id="ARBA00009524"/>
    </source>
</evidence>
<dbReference type="NCBIfam" id="TIGR00197">
    <property type="entry name" value="yjeF_nterm"/>
    <property type="match status" value="1"/>
</dbReference>
<evidence type="ECO:0000259" key="20">
    <source>
        <dbReference type="PROSITE" id="PS51383"/>
    </source>
</evidence>
<name>A0AAE9Z489_9GAMM</name>
<dbReference type="InterPro" id="IPR029056">
    <property type="entry name" value="Ribokinase-like"/>
</dbReference>
<feature type="binding site" evidence="17">
    <location>
        <position position="461"/>
    </location>
    <ligand>
        <name>(6S)-NADPHX</name>
        <dbReference type="ChEBI" id="CHEBI:64076"/>
    </ligand>
</feature>
<dbReference type="GO" id="GO:0046872">
    <property type="term" value="F:metal ion binding"/>
    <property type="evidence" value="ECO:0007669"/>
    <property type="project" value="UniProtKB-UniRule"/>
</dbReference>
<comment type="similarity">
    <text evidence="18">Belongs to the NnrE/AIBP family.</text>
</comment>
<evidence type="ECO:0000256" key="9">
    <source>
        <dbReference type="ARBA" id="ARBA00022958"/>
    </source>
</evidence>
<dbReference type="RefSeq" id="WP_084724008.1">
    <property type="nucleotide sequence ID" value="NZ_CP059733.1"/>
</dbReference>
<evidence type="ECO:0000256" key="3">
    <source>
        <dbReference type="ARBA" id="ARBA00006001"/>
    </source>
</evidence>
<evidence type="ECO:0000259" key="21">
    <source>
        <dbReference type="PROSITE" id="PS51385"/>
    </source>
</evidence>
<evidence type="ECO:0000256" key="11">
    <source>
        <dbReference type="ARBA" id="ARBA00023235"/>
    </source>
</evidence>
<dbReference type="InterPro" id="IPR036652">
    <property type="entry name" value="YjeF_N_dom_sf"/>
</dbReference>
<dbReference type="SUPFAM" id="SSF64153">
    <property type="entry name" value="YjeF N-terminal domain-like"/>
    <property type="match status" value="1"/>
</dbReference>
<evidence type="ECO:0000256" key="8">
    <source>
        <dbReference type="ARBA" id="ARBA00022857"/>
    </source>
</evidence>
<feature type="domain" description="YjeF N-terminal" evidence="21">
    <location>
        <begin position="28"/>
        <end position="237"/>
    </location>
</feature>
<organism evidence="22 23">
    <name type="scientific">Thalassomonas viridans</name>
    <dbReference type="NCBI Taxonomy" id="137584"/>
    <lineage>
        <taxon>Bacteria</taxon>
        <taxon>Pseudomonadati</taxon>
        <taxon>Pseudomonadota</taxon>
        <taxon>Gammaproteobacteria</taxon>
        <taxon>Alteromonadales</taxon>
        <taxon>Colwelliaceae</taxon>
        <taxon>Thalassomonas</taxon>
    </lineage>
</organism>
<comment type="function">
    <text evidence="18">Catalyzes the epimerization of the S- and R-forms of NAD(P)HX, a damaged form of NAD(P)H that is a result of enzymatic or heat-dependent hydration. This is a prerequisite for the S-specific NAD(P)H-hydrate dehydratase to allow the repair of both epimers of NAD(P)HX.</text>
</comment>
<keyword evidence="23" id="KW-1185">Reference proteome</keyword>
<keyword evidence="7 17" id="KW-0067">ATP-binding</keyword>
<dbReference type="Gene3D" id="3.40.1190.20">
    <property type="match status" value="1"/>
</dbReference>
<dbReference type="InterPro" id="IPR004443">
    <property type="entry name" value="YjeF_N_dom"/>
</dbReference>
<comment type="cofactor">
    <cofactor evidence="17">
        <name>Mg(2+)</name>
        <dbReference type="ChEBI" id="CHEBI:18420"/>
    </cofactor>
</comment>
<comment type="similarity">
    <text evidence="3 19">In the N-terminal section; belongs to the NnrE/AIBP family.</text>
</comment>
<comment type="subunit">
    <text evidence="17">Homotetramer.</text>
</comment>
<comment type="similarity">
    <text evidence="4 19">In the C-terminal section; belongs to the NnrD/CARKD family.</text>
</comment>
<dbReference type="EC" id="4.2.1.136" evidence="19"/>
<comment type="function">
    <text evidence="14 19">Bifunctional enzyme that catalyzes the epimerization of the S- and R-forms of NAD(P)HX and the dehydration of the S-form of NAD(P)HX at the expense of ADP, which is converted to AMP. This allows the repair of both epimers of NAD(P)HX, a damaged form of NAD(P)H that is a result of enzymatic or heat-dependent hydration.</text>
</comment>
<sequence>MSLAKPTLMPAVKLAECLPRPVYRAAQVKDNEARVAAAQGIEMYSLMESAGGAAFSLLRTLWPQITRVLVLCGKGNNGGDGFVCARLLRQAGLKVSVLSTVAKVDLKGDALNAYRQLELSDVDIIQGNEAVLARDLGQAEDVELIVDSLFDIGFHGLLSPDAGVLVQAVNRHPARVLSVDLPSGLCADSGCVNPAAVAADVTLTFIALKQGLLTGQAADYVGDLYLAELGLGQAFEQKVHSDHFIQGHRELPRLEPVSAVRHKSSPGLVLAIGGNQMMPGAIRLAGEAALRCGASMLAVACHPDNLSRVFNGRPEMMLAPDRPDELAKSAVLDKAKALILGPGLGRDDWARELFDFAVRQPVPCVIDADALYLLGQAHQQTDLPAAGKVRVFTPHNAEAACLLGCGSDEINRDRFAAVKAIARRYQGICLLKGPGTLISDGKTVWINASGNPGMATGGMGDVLSGIIAAMLLQLGDPLDAVRLAAWLHGQAADNIAASQGLRGLLASDLFPELLRLVNRHQVEGLAKI</sequence>
<dbReference type="EMBL" id="CP059733">
    <property type="protein sequence ID" value="WDE04973.1"/>
    <property type="molecule type" value="Genomic_DNA"/>
</dbReference>
<feature type="binding site" evidence="17">
    <location>
        <begin position="432"/>
        <end position="436"/>
    </location>
    <ligand>
        <name>AMP</name>
        <dbReference type="ChEBI" id="CHEBI:456215"/>
    </ligand>
</feature>
<evidence type="ECO:0000256" key="6">
    <source>
        <dbReference type="ARBA" id="ARBA00022741"/>
    </source>
</evidence>
<dbReference type="EC" id="5.1.99.6" evidence="19"/>
<dbReference type="PROSITE" id="PS51385">
    <property type="entry name" value="YJEF_N"/>
    <property type="match status" value="1"/>
</dbReference>
<dbReference type="HAMAP" id="MF_01966">
    <property type="entry name" value="NADHX_epimerase"/>
    <property type="match status" value="1"/>
</dbReference>
<dbReference type="GO" id="GO:0110051">
    <property type="term" value="P:metabolite repair"/>
    <property type="evidence" value="ECO:0007669"/>
    <property type="project" value="TreeGrafter"/>
</dbReference>
<feature type="binding site" evidence="18">
    <location>
        <position position="77"/>
    </location>
    <ligand>
        <name>K(+)</name>
        <dbReference type="ChEBI" id="CHEBI:29103"/>
    </ligand>
</feature>
<comment type="similarity">
    <text evidence="17">Belongs to the NnrD/CARKD family.</text>
</comment>
<dbReference type="GO" id="GO:0052855">
    <property type="term" value="F:ADP-dependent NAD(P)H-hydrate dehydratase activity"/>
    <property type="evidence" value="ECO:0007669"/>
    <property type="project" value="UniProtKB-UniRule"/>
</dbReference>
<feature type="binding site" evidence="17">
    <location>
        <position position="343"/>
    </location>
    <ligand>
        <name>(6S)-NADPHX</name>
        <dbReference type="ChEBI" id="CHEBI:64076"/>
    </ligand>
</feature>
<dbReference type="Proteomes" id="UP000032352">
    <property type="component" value="Chromosome"/>
</dbReference>
<dbReference type="PANTHER" id="PTHR12592:SF0">
    <property type="entry name" value="ATP-DEPENDENT (S)-NAD(P)H-HYDRATE DEHYDRATASE"/>
    <property type="match status" value="1"/>
</dbReference>
<protein>
    <recommendedName>
        <fullName evidence="19">Bifunctional NAD(P)H-hydrate repair enzyme</fullName>
    </recommendedName>
    <alternativeName>
        <fullName evidence="19">Nicotinamide nucleotide repair protein</fullName>
    </alternativeName>
    <domain>
        <recommendedName>
            <fullName evidence="19">ADP-dependent (S)-NAD(P)H-hydrate dehydratase</fullName>
            <ecNumber evidence="19">4.2.1.136</ecNumber>
        </recommendedName>
        <alternativeName>
            <fullName evidence="19">ADP-dependent NAD(P)HX dehydratase</fullName>
        </alternativeName>
    </domain>
    <domain>
        <recommendedName>
            <fullName evidence="19">NAD(P)H-hydrate epimerase</fullName>
            <ecNumber evidence="19">5.1.99.6</ecNumber>
        </recommendedName>
    </domain>
</protein>
<reference evidence="22 23" key="2">
    <citation type="journal article" date="2022" name="Mar. Drugs">
        <title>Bioassay-Guided Fractionation Leads to the Detection of Cholic Acid Generated by the Rare Thalassomonas sp.</title>
        <authorList>
            <person name="Pheiffer F."/>
            <person name="Schneider Y.K."/>
            <person name="Hansen E.H."/>
            <person name="Andersen J.H."/>
            <person name="Isaksson J."/>
            <person name="Busche T."/>
            <person name="R C."/>
            <person name="Kalinowski J."/>
            <person name="Zyl L.V."/>
            <person name="Trindade M."/>
        </authorList>
    </citation>
    <scope>NUCLEOTIDE SEQUENCE [LARGE SCALE GENOMIC DNA]</scope>
    <source>
        <strain evidence="22 23">XOM25</strain>
    </source>
</reference>
<dbReference type="AlphaFoldDB" id="A0AAE9Z489"/>
<dbReference type="Pfam" id="PF03853">
    <property type="entry name" value="YjeF_N"/>
    <property type="match status" value="1"/>
</dbReference>